<keyword evidence="6 13" id="KW-0285">Flavoprotein</keyword>
<dbReference type="GO" id="GO:0050660">
    <property type="term" value="F:flavin adenine dinucleotide binding"/>
    <property type="evidence" value="ECO:0007669"/>
    <property type="project" value="InterPro"/>
</dbReference>
<evidence type="ECO:0000256" key="5">
    <source>
        <dbReference type="ARBA" id="ARBA00012033"/>
    </source>
</evidence>
<comment type="similarity">
    <text evidence="4 13">Belongs to the acyl-CoA dehydrogenase family.</text>
</comment>
<keyword evidence="18" id="KW-1185">Reference proteome</keyword>
<evidence type="ECO:0000256" key="9">
    <source>
        <dbReference type="ARBA" id="ARBA00022946"/>
    </source>
</evidence>
<dbReference type="InterPro" id="IPR046373">
    <property type="entry name" value="Acyl-CoA_Oxase/DH_mid-dom_sf"/>
</dbReference>
<dbReference type="Gene3D" id="1.10.540.10">
    <property type="entry name" value="Acyl-CoA dehydrogenase/oxidase, N-terminal domain"/>
    <property type="match status" value="1"/>
</dbReference>
<protein>
    <recommendedName>
        <fullName evidence="5">medium-chain acyl-CoA dehydrogenase</fullName>
        <ecNumber evidence="5">1.3.8.7</ecNumber>
    </recommendedName>
</protein>
<comment type="pathway">
    <text evidence="3">Lipid metabolism; mitochondrial fatty acid beta-oxidation.</text>
</comment>
<dbReference type="InterPro" id="IPR009100">
    <property type="entry name" value="AcylCoA_DH/oxidase_NM_dom_sf"/>
</dbReference>
<evidence type="ECO:0000256" key="1">
    <source>
        <dbReference type="ARBA" id="ARBA00001974"/>
    </source>
</evidence>
<dbReference type="SUPFAM" id="SSF56645">
    <property type="entry name" value="Acyl-CoA dehydrogenase NM domain-like"/>
    <property type="match status" value="1"/>
</dbReference>
<dbReference type="GO" id="GO:0070991">
    <property type="term" value="F:medium-chain fatty acyl-CoA dehydrogenase activity"/>
    <property type="evidence" value="ECO:0007669"/>
    <property type="project" value="UniProtKB-EC"/>
</dbReference>
<dbReference type="PIRSF" id="PIRSF016578">
    <property type="entry name" value="HsaA"/>
    <property type="match status" value="1"/>
</dbReference>
<comment type="caution">
    <text evidence="17">The sequence shown here is derived from an EMBL/GenBank/DDBJ whole genome shotgun (WGS) entry which is preliminary data.</text>
</comment>
<dbReference type="FunFam" id="1.10.540.10:FF:000010">
    <property type="entry name" value="Medium-chain specific acyl-CoA dehydrogenase, mitochondrial"/>
    <property type="match status" value="1"/>
</dbReference>
<feature type="domain" description="Acyl-CoA oxidase/dehydrogenase middle" evidence="15">
    <location>
        <begin position="126"/>
        <end position="224"/>
    </location>
</feature>
<evidence type="ECO:0000256" key="2">
    <source>
        <dbReference type="ARBA" id="ARBA00004305"/>
    </source>
</evidence>
<dbReference type="GO" id="GO:0005759">
    <property type="term" value="C:mitochondrial matrix"/>
    <property type="evidence" value="ECO:0007669"/>
    <property type="project" value="UniProtKB-SubCell"/>
</dbReference>
<dbReference type="InterPro" id="IPR006089">
    <property type="entry name" value="Acyl-CoA_DH_CS"/>
</dbReference>
<dbReference type="InterPro" id="IPR006091">
    <property type="entry name" value="Acyl-CoA_Oxase/DH_mid-dom"/>
</dbReference>
<name>A0A1Y2HUW7_9FUNG</name>
<dbReference type="EC" id="1.3.8.7" evidence="5"/>
<evidence type="ECO:0000313" key="17">
    <source>
        <dbReference type="EMBL" id="ORZ38390.1"/>
    </source>
</evidence>
<dbReference type="InterPro" id="IPR037069">
    <property type="entry name" value="AcylCoA_DH/ox_N_sf"/>
</dbReference>
<comment type="subcellular location">
    <subcellularLocation>
        <location evidence="2">Mitochondrion matrix</location>
    </subcellularLocation>
</comment>
<keyword evidence="9" id="KW-0809">Transit peptide</keyword>
<evidence type="ECO:0000259" key="14">
    <source>
        <dbReference type="Pfam" id="PF00441"/>
    </source>
</evidence>
<evidence type="ECO:0000256" key="8">
    <source>
        <dbReference type="ARBA" id="ARBA00022832"/>
    </source>
</evidence>
<keyword evidence="10 13" id="KW-0560">Oxidoreductase</keyword>
<dbReference type="InterPro" id="IPR013786">
    <property type="entry name" value="AcylCoA_DH/ox_N"/>
</dbReference>
<evidence type="ECO:0000259" key="16">
    <source>
        <dbReference type="Pfam" id="PF02771"/>
    </source>
</evidence>
<dbReference type="SUPFAM" id="SSF47203">
    <property type="entry name" value="Acyl-CoA dehydrogenase C-terminal domain-like"/>
    <property type="match status" value="1"/>
</dbReference>
<dbReference type="AlphaFoldDB" id="A0A1Y2HUW7"/>
<evidence type="ECO:0000256" key="4">
    <source>
        <dbReference type="ARBA" id="ARBA00009347"/>
    </source>
</evidence>
<feature type="domain" description="Acyl-CoA dehydrogenase/oxidase N-terminal" evidence="16">
    <location>
        <begin position="11"/>
        <end position="120"/>
    </location>
</feature>
<evidence type="ECO:0000256" key="7">
    <source>
        <dbReference type="ARBA" id="ARBA00022827"/>
    </source>
</evidence>
<feature type="domain" description="Acyl-CoA dehydrogenase/oxidase C-terminal" evidence="14">
    <location>
        <begin position="236"/>
        <end position="383"/>
    </location>
</feature>
<dbReference type="PANTHER" id="PTHR43884">
    <property type="entry name" value="ACYL-COA DEHYDROGENASE"/>
    <property type="match status" value="1"/>
</dbReference>
<evidence type="ECO:0000256" key="11">
    <source>
        <dbReference type="ARBA" id="ARBA00023098"/>
    </source>
</evidence>
<dbReference type="Gene3D" id="2.40.110.10">
    <property type="entry name" value="Butyryl-CoA Dehydrogenase, subunit A, domain 2"/>
    <property type="match status" value="1"/>
</dbReference>
<reference evidence="17 18" key="1">
    <citation type="submission" date="2016-07" db="EMBL/GenBank/DDBJ databases">
        <title>Pervasive Adenine N6-methylation of Active Genes in Fungi.</title>
        <authorList>
            <consortium name="DOE Joint Genome Institute"/>
            <person name="Mondo S.J."/>
            <person name="Dannebaum R.O."/>
            <person name="Kuo R.C."/>
            <person name="Labutti K."/>
            <person name="Haridas S."/>
            <person name="Kuo A."/>
            <person name="Salamov A."/>
            <person name="Ahrendt S.R."/>
            <person name="Lipzen A."/>
            <person name="Sullivan W."/>
            <person name="Andreopoulos W.B."/>
            <person name="Clum A."/>
            <person name="Lindquist E."/>
            <person name="Daum C."/>
            <person name="Ramamoorthy G.K."/>
            <person name="Gryganskyi A."/>
            <person name="Culley D."/>
            <person name="Magnuson J.K."/>
            <person name="James T.Y."/>
            <person name="O'Malley M.A."/>
            <person name="Stajich J.E."/>
            <person name="Spatafora J.W."/>
            <person name="Visel A."/>
            <person name="Grigoriev I.V."/>
        </authorList>
    </citation>
    <scope>NUCLEOTIDE SEQUENCE [LARGE SCALE GENOMIC DNA]</scope>
    <source>
        <strain evidence="17 18">PL171</strain>
    </source>
</reference>
<evidence type="ECO:0000256" key="13">
    <source>
        <dbReference type="RuleBase" id="RU362125"/>
    </source>
</evidence>
<evidence type="ECO:0000256" key="3">
    <source>
        <dbReference type="ARBA" id="ARBA00005198"/>
    </source>
</evidence>
<sequence length="390" mass="41776">SAPSGISFSLTEEQASLQDLARKFTADHITPNAAHHDRTGEYPTDIIRAAWELGLVNTHIPEAYGGLGLGVMDGALISEELSFGCSGIQTAIEANGLAEAPVILAANEELKKKYLGRMTEEPLMAAYCVTEPGAGSDVAAAKTKAVKKGDKYVINGSKMWITNGGKANWYFVLARTAEDPKTPAGKAFTGFIVEADSPGITVGRKEINMGQRASDTRQITFEDVEVPAANIVGAEGAGFKVAMGAFDTTRPLVAAAAVGLARRCLHEAASYAAQRKTMGQPIIHHQAISFMLADMAMGIEASRLLVWRSAAMRDAGERNTYYASAAKCMASEVANKCAQDAVQIFGGAGFNTEMPVEKLYRDAKIFMIYEGTSQIQRLILSKFIADEYTK</sequence>
<dbReference type="PANTHER" id="PTHR43884:SF12">
    <property type="entry name" value="ISOVALERYL-COA DEHYDROGENASE, MITOCHONDRIAL-RELATED"/>
    <property type="match status" value="1"/>
</dbReference>
<evidence type="ECO:0000256" key="10">
    <source>
        <dbReference type="ARBA" id="ARBA00023002"/>
    </source>
</evidence>
<gene>
    <name evidence="17" type="ORF">BCR44DRAFT_127663</name>
</gene>
<dbReference type="PROSITE" id="PS00072">
    <property type="entry name" value="ACYL_COA_DH_1"/>
    <property type="match status" value="1"/>
</dbReference>
<evidence type="ECO:0000256" key="6">
    <source>
        <dbReference type="ARBA" id="ARBA00022630"/>
    </source>
</evidence>
<evidence type="ECO:0000313" key="18">
    <source>
        <dbReference type="Proteomes" id="UP000193411"/>
    </source>
</evidence>
<dbReference type="Pfam" id="PF00441">
    <property type="entry name" value="Acyl-CoA_dh_1"/>
    <property type="match status" value="1"/>
</dbReference>
<dbReference type="OrthoDB" id="9988775at2759"/>
<dbReference type="PROSITE" id="PS00073">
    <property type="entry name" value="ACYL_COA_DH_2"/>
    <property type="match status" value="1"/>
</dbReference>
<dbReference type="Pfam" id="PF02771">
    <property type="entry name" value="Acyl-CoA_dh_N"/>
    <property type="match status" value="1"/>
</dbReference>
<dbReference type="Proteomes" id="UP000193411">
    <property type="component" value="Unassembled WGS sequence"/>
</dbReference>
<proteinExistence type="inferred from homology"/>
<keyword evidence="12" id="KW-0496">Mitochondrion</keyword>
<dbReference type="FunFam" id="1.20.140.10:FF:000011">
    <property type="entry name" value="Medium-chain specific acyl-CoA dehydrogenase, mitochondrial"/>
    <property type="match status" value="1"/>
</dbReference>
<dbReference type="STRING" id="765915.A0A1Y2HUW7"/>
<dbReference type="FunFam" id="2.40.110.10:FF:000007">
    <property type="entry name" value="Medium-chain specific acyl-CoA dehydrogenase, mitochondrial"/>
    <property type="match status" value="1"/>
</dbReference>
<dbReference type="EMBL" id="MCFL01000009">
    <property type="protein sequence ID" value="ORZ38390.1"/>
    <property type="molecule type" value="Genomic_DNA"/>
</dbReference>
<dbReference type="GO" id="GO:0006631">
    <property type="term" value="P:fatty acid metabolic process"/>
    <property type="evidence" value="ECO:0007669"/>
    <property type="project" value="UniProtKB-KW"/>
</dbReference>
<dbReference type="Gene3D" id="1.20.140.10">
    <property type="entry name" value="Butyryl-CoA Dehydrogenase, subunit A, domain 3"/>
    <property type="match status" value="1"/>
</dbReference>
<organism evidence="17 18">
    <name type="scientific">Catenaria anguillulae PL171</name>
    <dbReference type="NCBI Taxonomy" id="765915"/>
    <lineage>
        <taxon>Eukaryota</taxon>
        <taxon>Fungi</taxon>
        <taxon>Fungi incertae sedis</taxon>
        <taxon>Blastocladiomycota</taxon>
        <taxon>Blastocladiomycetes</taxon>
        <taxon>Blastocladiales</taxon>
        <taxon>Catenariaceae</taxon>
        <taxon>Catenaria</taxon>
    </lineage>
</organism>
<evidence type="ECO:0000256" key="12">
    <source>
        <dbReference type="ARBA" id="ARBA00023128"/>
    </source>
</evidence>
<keyword evidence="7 13" id="KW-0274">FAD</keyword>
<dbReference type="InterPro" id="IPR036250">
    <property type="entry name" value="AcylCo_DH-like_C"/>
</dbReference>
<evidence type="ECO:0000259" key="15">
    <source>
        <dbReference type="Pfam" id="PF02770"/>
    </source>
</evidence>
<dbReference type="Pfam" id="PF02770">
    <property type="entry name" value="Acyl-CoA_dh_M"/>
    <property type="match status" value="1"/>
</dbReference>
<comment type="cofactor">
    <cofactor evidence="1 13">
        <name>FAD</name>
        <dbReference type="ChEBI" id="CHEBI:57692"/>
    </cofactor>
</comment>
<dbReference type="InterPro" id="IPR009075">
    <property type="entry name" value="AcylCo_DH/oxidase_C"/>
</dbReference>
<keyword evidence="8" id="KW-0276">Fatty acid metabolism</keyword>
<feature type="non-terminal residue" evidence="17">
    <location>
        <position position="1"/>
    </location>
</feature>
<accession>A0A1Y2HUW7</accession>
<keyword evidence="11" id="KW-0443">Lipid metabolism</keyword>